<evidence type="ECO:0000256" key="2">
    <source>
        <dbReference type="ARBA" id="ARBA00012528"/>
    </source>
</evidence>
<dbReference type="InterPro" id="IPR011990">
    <property type="entry name" value="TPR-like_helical_dom_sf"/>
</dbReference>
<comment type="cofactor">
    <cofactor evidence="1">
        <name>Mg(2+)</name>
        <dbReference type="ChEBI" id="CHEBI:18420"/>
    </cofactor>
</comment>
<evidence type="ECO:0000313" key="8">
    <source>
        <dbReference type="EMBL" id="GFE83257.1"/>
    </source>
</evidence>
<dbReference type="InterPro" id="IPR019734">
    <property type="entry name" value="TPR_rpt"/>
</dbReference>
<dbReference type="GO" id="GO:0052621">
    <property type="term" value="F:diguanylate cyclase activity"/>
    <property type="evidence" value="ECO:0007669"/>
    <property type="project" value="UniProtKB-EC"/>
</dbReference>
<dbReference type="Gene3D" id="3.30.70.270">
    <property type="match status" value="1"/>
</dbReference>
<evidence type="ECO:0000256" key="3">
    <source>
        <dbReference type="ARBA" id="ARBA00034247"/>
    </source>
</evidence>
<evidence type="ECO:0000256" key="4">
    <source>
        <dbReference type="PROSITE-ProRule" id="PRU00339"/>
    </source>
</evidence>
<keyword evidence="4" id="KW-0802">TPR repeat</keyword>
<dbReference type="Gene3D" id="1.25.40.10">
    <property type="entry name" value="Tetratricopeptide repeat domain"/>
    <property type="match status" value="2"/>
</dbReference>
<feature type="repeat" description="TPR" evidence="4">
    <location>
        <begin position="200"/>
        <end position="233"/>
    </location>
</feature>
<keyword evidence="5" id="KW-1133">Transmembrane helix</keyword>
<dbReference type="InterPro" id="IPR050469">
    <property type="entry name" value="Diguanylate_Cyclase"/>
</dbReference>
<feature type="signal peptide" evidence="6">
    <location>
        <begin position="1"/>
        <end position="27"/>
    </location>
</feature>
<dbReference type="AlphaFoldDB" id="A0A829YIY7"/>
<keyword evidence="5" id="KW-0472">Membrane</keyword>
<comment type="catalytic activity">
    <reaction evidence="3">
        <text>2 GTP = 3',3'-c-di-GMP + 2 diphosphate</text>
        <dbReference type="Rhea" id="RHEA:24898"/>
        <dbReference type="ChEBI" id="CHEBI:33019"/>
        <dbReference type="ChEBI" id="CHEBI:37565"/>
        <dbReference type="ChEBI" id="CHEBI:58805"/>
        <dbReference type="EC" id="2.7.7.65"/>
    </reaction>
</comment>
<dbReference type="SUPFAM" id="SSF48452">
    <property type="entry name" value="TPR-like"/>
    <property type="match status" value="2"/>
</dbReference>
<dbReference type="Pfam" id="PF13424">
    <property type="entry name" value="TPR_12"/>
    <property type="match status" value="1"/>
</dbReference>
<evidence type="ECO:0000256" key="6">
    <source>
        <dbReference type="SAM" id="SignalP"/>
    </source>
</evidence>
<keyword evidence="6" id="KW-0732">Signal</keyword>
<dbReference type="InterPro" id="IPR000160">
    <property type="entry name" value="GGDEF_dom"/>
</dbReference>
<dbReference type="EC" id="2.7.7.65" evidence="2"/>
<dbReference type="InterPro" id="IPR029787">
    <property type="entry name" value="Nucleotide_cyclase"/>
</dbReference>
<dbReference type="PROSITE" id="PS50887">
    <property type="entry name" value="GGDEF"/>
    <property type="match status" value="1"/>
</dbReference>
<dbReference type="InterPro" id="IPR043128">
    <property type="entry name" value="Rev_trsase/Diguanyl_cyclase"/>
</dbReference>
<feature type="domain" description="GGDEF" evidence="7">
    <location>
        <begin position="502"/>
        <end position="635"/>
    </location>
</feature>
<proteinExistence type="predicted"/>
<dbReference type="PANTHER" id="PTHR45138">
    <property type="entry name" value="REGULATORY COMPONENTS OF SENSORY TRANSDUCTION SYSTEM"/>
    <property type="match status" value="1"/>
</dbReference>
<feature type="transmembrane region" description="Helical" evidence="5">
    <location>
        <begin position="441"/>
        <end position="461"/>
    </location>
</feature>
<dbReference type="RefSeq" id="WP_161814902.1">
    <property type="nucleotide sequence ID" value="NZ_BLJN01000006.1"/>
</dbReference>
<keyword evidence="5" id="KW-0812">Transmembrane</keyword>
<evidence type="ECO:0000256" key="1">
    <source>
        <dbReference type="ARBA" id="ARBA00001946"/>
    </source>
</evidence>
<protein>
    <recommendedName>
        <fullName evidence="2">diguanylate cyclase</fullName>
        <ecNumber evidence="2">2.7.7.65</ecNumber>
    </recommendedName>
</protein>
<evidence type="ECO:0000259" key="7">
    <source>
        <dbReference type="PROSITE" id="PS50887"/>
    </source>
</evidence>
<dbReference type="SMART" id="SM00267">
    <property type="entry name" value="GGDEF"/>
    <property type="match status" value="1"/>
</dbReference>
<reference evidence="9" key="1">
    <citation type="submission" date="2020-01" db="EMBL/GenBank/DDBJ databases">
        <title>'Steroidobacter agaridevorans' sp. nov., agar-degrading bacteria isolated from rhizosphere soils.</title>
        <authorList>
            <person name="Ikenaga M."/>
            <person name="Kataoka M."/>
            <person name="Murouchi A."/>
            <person name="Katsuragi S."/>
            <person name="Sakai M."/>
        </authorList>
    </citation>
    <scope>NUCLEOTIDE SEQUENCE [LARGE SCALE GENOMIC DNA]</scope>
    <source>
        <strain evidence="9">YU21-B</strain>
    </source>
</reference>
<dbReference type="PANTHER" id="PTHR45138:SF9">
    <property type="entry name" value="DIGUANYLATE CYCLASE DGCM-RELATED"/>
    <property type="match status" value="1"/>
</dbReference>
<sequence length="653" mass="72332">MRLLTLIRTACLFLAVAILTVAGTVRAADPRPTETASTPHPAQTYIDRAAAAVRARPEDSVRDTQAALKILANQPNADLEIRARLLLCDHLSERDKAAAEAEVAKARALLPRATRRGLEAGVLNCEGTILETVSENARARELYEQAVAVATRAQDDEMLAASLFARGYLLGLQGQYATGLADLKRGQALYEELDLPHHSLTALNGIAILYNRMGDYAQARYMYDQALKVQREAGMYREQGVTLHNLGRAHENLREWDAAQAAFQESYDINRQLNYPRGEAYALRGLAAVKNAKGDPNGALQTLEQAMVLQRQTPDARLNAQIQLARGVALHRLRQLPASAEALQAALGVFRQADSLSELRATYGELAAVLSDMGDWREGYAHLLNAQETSERMFRNQVDQRFATLKVEFDTAAKEKENALLVRENNANQLALAEGQRARNWQRAVIVLTVVLIVLLGILAWHQWRSTRRMRTLAMTDELTGVPNRRAVLTRLAPLLRQPNPPSCAMLIIDIDHFKSINDQHGHAEGDEALKAVARELREDVHEPAFIGRLGGEEFVVAIPGADYDRAYRLAERFRESVMSIDTRRWLNDRRITVSIGLTMAKSTGDTPSTMLQRADAALYDAKRAGRNCVKVQLPAPESEAPAPMKPGQVEFA</sequence>
<comment type="caution">
    <text evidence="8">The sequence shown here is derived from an EMBL/GenBank/DDBJ whole genome shotgun (WGS) entry which is preliminary data.</text>
</comment>
<organism evidence="8 9">
    <name type="scientific">Steroidobacter agaridevorans</name>
    <dbReference type="NCBI Taxonomy" id="2695856"/>
    <lineage>
        <taxon>Bacteria</taxon>
        <taxon>Pseudomonadati</taxon>
        <taxon>Pseudomonadota</taxon>
        <taxon>Gammaproteobacteria</taxon>
        <taxon>Steroidobacterales</taxon>
        <taxon>Steroidobacteraceae</taxon>
        <taxon>Steroidobacter</taxon>
    </lineage>
</organism>
<accession>A0A829YIY7</accession>
<dbReference type="EMBL" id="BLJN01000006">
    <property type="protein sequence ID" value="GFE83257.1"/>
    <property type="molecule type" value="Genomic_DNA"/>
</dbReference>
<dbReference type="PROSITE" id="PS50005">
    <property type="entry name" value="TPR"/>
    <property type="match status" value="1"/>
</dbReference>
<name>A0A829YIY7_9GAMM</name>
<keyword evidence="9" id="KW-1185">Reference proteome</keyword>
<dbReference type="Pfam" id="PF00990">
    <property type="entry name" value="GGDEF"/>
    <property type="match status" value="1"/>
</dbReference>
<dbReference type="NCBIfam" id="TIGR00254">
    <property type="entry name" value="GGDEF"/>
    <property type="match status" value="1"/>
</dbReference>
<feature type="chain" id="PRO_5032319251" description="diguanylate cyclase" evidence="6">
    <location>
        <begin position="28"/>
        <end position="653"/>
    </location>
</feature>
<dbReference type="Proteomes" id="UP000445000">
    <property type="component" value="Unassembled WGS sequence"/>
</dbReference>
<gene>
    <name evidence="8" type="ORF">GCM10011487_52570</name>
</gene>
<dbReference type="SUPFAM" id="SSF55073">
    <property type="entry name" value="Nucleotide cyclase"/>
    <property type="match status" value="1"/>
</dbReference>
<dbReference type="FunFam" id="3.30.70.270:FF:000001">
    <property type="entry name" value="Diguanylate cyclase domain protein"/>
    <property type="match status" value="1"/>
</dbReference>
<evidence type="ECO:0000256" key="5">
    <source>
        <dbReference type="SAM" id="Phobius"/>
    </source>
</evidence>
<evidence type="ECO:0000313" key="9">
    <source>
        <dbReference type="Proteomes" id="UP000445000"/>
    </source>
</evidence>
<dbReference type="CDD" id="cd01949">
    <property type="entry name" value="GGDEF"/>
    <property type="match status" value="1"/>
</dbReference>
<dbReference type="SMART" id="SM00028">
    <property type="entry name" value="TPR"/>
    <property type="match status" value="7"/>
</dbReference>